<feature type="transmembrane region" description="Helical" evidence="1">
    <location>
        <begin position="105"/>
        <end position="125"/>
    </location>
</feature>
<evidence type="ECO:0008006" key="4">
    <source>
        <dbReference type="Google" id="ProtNLM"/>
    </source>
</evidence>
<organism evidence="2 3">
    <name type="scientific">Halovulum marinum</name>
    <dbReference type="NCBI Taxonomy" id="2662447"/>
    <lineage>
        <taxon>Bacteria</taxon>
        <taxon>Pseudomonadati</taxon>
        <taxon>Pseudomonadota</taxon>
        <taxon>Alphaproteobacteria</taxon>
        <taxon>Rhodobacterales</taxon>
        <taxon>Paracoccaceae</taxon>
        <taxon>Halovulum</taxon>
    </lineage>
</organism>
<feature type="transmembrane region" description="Helical" evidence="1">
    <location>
        <begin position="29"/>
        <end position="49"/>
    </location>
</feature>
<reference evidence="2 3" key="1">
    <citation type="submission" date="2019-10" db="EMBL/GenBank/DDBJ databases">
        <title>Cognatihalovulum marinum gen. nov. sp. nov., a new member of the family Rhodobacteraceae isolated from deep seawater of the Northwest Indian Ocean.</title>
        <authorList>
            <person name="Ruan C."/>
            <person name="Wang J."/>
            <person name="Zheng X."/>
            <person name="Song L."/>
            <person name="Zhu Y."/>
            <person name="Huang Y."/>
            <person name="Lu Z."/>
            <person name="Du W."/>
            <person name="Huang L."/>
            <person name="Dai X."/>
        </authorList>
    </citation>
    <scope>NUCLEOTIDE SEQUENCE [LARGE SCALE GENOMIC DNA]</scope>
    <source>
        <strain evidence="2 3">2CG4</strain>
    </source>
</reference>
<feature type="transmembrane region" description="Helical" evidence="1">
    <location>
        <begin position="69"/>
        <end position="93"/>
    </location>
</feature>
<feature type="transmembrane region" description="Helical" evidence="1">
    <location>
        <begin position="215"/>
        <end position="243"/>
    </location>
</feature>
<dbReference type="EMBL" id="WIND01000001">
    <property type="protein sequence ID" value="MSU88113.1"/>
    <property type="molecule type" value="Genomic_DNA"/>
</dbReference>
<dbReference type="RefSeq" id="WP_154443874.1">
    <property type="nucleotide sequence ID" value="NZ_WIND01000001.1"/>
</dbReference>
<protein>
    <recommendedName>
        <fullName evidence="4">Glycerophosphoryl diester phosphodiesterase membrane domain-containing protein</fullName>
    </recommendedName>
</protein>
<keyword evidence="1" id="KW-0812">Transmembrane</keyword>
<evidence type="ECO:0000313" key="3">
    <source>
        <dbReference type="Proteomes" id="UP000474957"/>
    </source>
</evidence>
<feature type="transmembrane region" description="Helical" evidence="1">
    <location>
        <begin position="174"/>
        <end position="195"/>
    </location>
</feature>
<proteinExistence type="predicted"/>
<name>A0A6L5YUV1_9RHOB</name>
<sequence length="263" mass="27765">MADAPFRPPLGIGRLVTSTFGLLLRHAPLFLAISLIPSVGQAALQLFAYPTDFGDIAAGEPATLYLTRVFAVIGISLIISLLTMGAITMAAYDVRLGNPVRVGRYLTRTLGAAPAIVVLGLLLYVAMGFGFLLLVLPGLYLMARYWVMAPAILVERAGFRGLGRAAELTQGYRWPILGAGVLMFVVVILISIGLAEALGVAAGPNAFGTTAMLSPGYTVVLLVQALTAAIQITLLSIFTALLYARLREIKEGLGMEDLAAVFA</sequence>
<keyword evidence="1" id="KW-1133">Transmembrane helix</keyword>
<comment type="caution">
    <text evidence="2">The sequence shown here is derived from an EMBL/GenBank/DDBJ whole genome shotgun (WGS) entry which is preliminary data.</text>
</comment>
<evidence type="ECO:0000256" key="1">
    <source>
        <dbReference type="SAM" id="Phobius"/>
    </source>
</evidence>
<keyword evidence="3" id="KW-1185">Reference proteome</keyword>
<dbReference type="AlphaFoldDB" id="A0A6L5YUV1"/>
<keyword evidence="1" id="KW-0472">Membrane</keyword>
<evidence type="ECO:0000313" key="2">
    <source>
        <dbReference type="EMBL" id="MSU88113.1"/>
    </source>
</evidence>
<accession>A0A6L5YUV1</accession>
<gene>
    <name evidence="2" type="ORF">GE300_00610</name>
</gene>
<dbReference type="Proteomes" id="UP000474957">
    <property type="component" value="Unassembled WGS sequence"/>
</dbReference>